<dbReference type="GO" id="GO:0030286">
    <property type="term" value="C:dynein complex"/>
    <property type="evidence" value="ECO:0007669"/>
    <property type="project" value="UniProtKB-KW"/>
</dbReference>
<keyword evidence="10" id="KW-1185">Reference proteome</keyword>
<dbReference type="PANTHER" id="PTHR18916:SF6">
    <property type="entry name" value="DYNACTIN SUBUNIT 1"/>
    <property type="match status" value="1"/>
</dbReference>
<dbReference type="OrthoDB" id="2130750at2759"/>
<feature type="domain" description="CAP-Gly" evidence="8">
    <location>
        <begin position="118"/>
        <end position="160"/>
    </location>
</feature>
<evidence type="ECO:0000256" key="7">
    <source>
        <dbReference type="SAM" id="MobiDB-lite"/>
    </source>
</evidence>
<keyword evidence="6" id="KW-0206">Cytoskeleton</keyword>
<dbReference type="SUPFAM" id="SSF74924">
    <property type="entry name" value="Cap-Gly domain"/>
    <property type="match status" value="2"/>
</dbReference>
<feature type="compositionally biased region" description="Low complexity" evidence="7">
    <location>
        <begin position="343"/>
        <end position="358"/>
    </location>
</feature>
<keyword evidence="5" id="KW-0175">Coiled coil</keyword>
<proteinExistence type="predicted"/>
<evidence type="ECO:0000256" key="6">
    <source>
        <dbReference type="ARBA" id="ARBA00023212"/>
    </source>
</evidence>
<feature type="domain" description="CAP-Gly" evidence="8">
    <location>
        <begin position="49"/>
        <end position="91"/>
    </location>
</feature>
<dbReference type="EMBL" id="ASPP01000908">
    <property type="protein sequence ID" value="ETO36203.1"/>
    <property type="molecule type" value="Genomic_DNA"/>
</dbReference>
<evidence type="ECO:0000256" key="1">
    <source>
        <dbReference type="ARBA" id="ARBA00004186"/>
    </source>
</evidence>
<dbReference type="Gene3D" id="2.30.30.190">
    <property type="entry name" value="CAP Gly-rich-like domain"/>
    <property type="match status" value="2"/>
</dbReference>
<comment type="caution">
    <text evidence="9">The sequence shown here is derived from an EMBL/GenBank/DDBJ whole genome shotgun (WGS) entry which is preliminary data.</text>
</comment>
<dbReference type="GO" id="GO:0005874">
    <property type="term" value="C:microtubule"/>
    <property type="evidence" value="ECO:0007669"/>
    <property type="project" value="UniProtKB-KW"/>
</dbReference>
<organism evidence="9 10">
    <name type="scientific">Reticulomyxa filosa</name>
    <dbReference type="NCBI Taxonomy" id="46433"/>
    <lineage>
        <taxon>Eukaryota</taxon>
        <taxon>Sar</taxon>
        <taxon>Rhizaria</taxon>
        <taxon>Retaria</taxon>
        <taxon>Foraminifera</taxon>
        <taxon>Monothalamids</taxon>
        <taxon>Reticulomyxidae</taxon>
        <taxon>Reticulomyxa</taxon>
    </lineage>
</organism>
<keyword evidence="3" id="KW-0493">Microtubule</keyword>
<evidence type="ECO:0000256" key="5">
    <source>
        <dbReference type="ARBA" id="ARBA00023054"/>
    </source>
</evidence>
<feature type="compositionally biased region" description="Basic and acidic residues" evidence="7">
    <location>
        <begin position="200"/>
        <end position="210"/>
    </location>
</feature>
<evidence type="ECO:0000256" key="2">
    <source>
        <dbReference type="ARBA" id="ARBA00022490"/>
    </source>
</evidence>
<evidence type="ECO:0000313" key="10">
    <source>
        <dbReference type="Proteomes" id="UP000023152"/>
    </source>
</evidence>
<keyword evidence="2" id="KW-0963">Cytoplasm</keyword>
<evidence type="ECO:0000259" key="8">
    <source>
        <dbReference type="PROSITE" id="PS50245"/>
    </source>
</evidence>
<dbReference type="Proteomes" id="UP000023152">
    <property type="component" value="Unassembled WGS sequence"/>
</dbReference>
<dbReference type="AlphaFoldDB" id="X6PDM0"/>
<evidence type="ECO:0000256" key="3">
    <source>
        <dbReference type="ARBA" id="ARBA00022701"/>
    </source>
</evidence>
<dbReference type="Pfam" id="PF01302">
    <property type="entry name" value="CAP_GLY"/>
    <property type="match status" value="2"/>
</dbReference>
<name>X6PDM0_RETFI</name>
<evidence type="ECO:0000313" key="9">
    <source>
        <dbReference type="EMBL" id="ETO36203.1"/>
    </source>
</evidence>
<evidence type="ECO:0000256" key="4">
    <source>
        <dbReference type="ARBA" id="ARBA00023017"/>
    </source>
</evidence>
<accession>X6PDM0</accession>
<feature type="region of interest" description="Disordered" evidence="7">
    <location>
        <begin position="198"/>
        <end position="369"/>
    </location>
</feature>
<dbReference type="PANTHER" id="PTHR18916">
    <property type="entry name" value="DYNACTIN 1-RELATED MICROTUBULE-BINDING"/>
    <property type="match status" value="1"/>
</dbReference>
<gene>
    <name evidence="9" type="ORF">RFI_00861</name>
</gene>
<dbReference type="GO" id="GO:0005819">
    <property type="term" value="C:spindle"/>
    <property type="evidence" value="ECO:0007669"/>
    <property type="project" value="UniProtKB-SubCell"/>
</dbReference>
<protein>
    <recommendedName>
        <fullName evidence="8">CAP-Gly domain-containing protein</fullName>
    </recommendedName>
</protein>
<dbReference type="InterPro" id="IPR036859">
    <property type="entry name" value="CAP-Gly_dom_sf"/>
</dbReference>
<sequence>MSETTAQSSDERYAKESLKKSNGIDDTMLVIGDRVQLSNNEQGEVKFIGPVLFAEGIHYGIGLDLDHGKHNGTVDKHKYFECTNSHGVFVERLKIVSQIQRQEVDLPDKGRGIVRFMGPVDFDEGIWYGIELNEKKGKTDGSVNQIQYFKCSNNCGTFIKEEDLFTIVQGRFTYLLLLLLLLLEMANNNLKNLHSIKSTSDVDKSEETRSMPRKQSLTIRVEASGNMKSVGTDSGKAAMNKKNGKTTMTTGMSKTPQPNPSGSAFKKKPKQGGGPDQKTKPAPVTPTPTRTGIASNSASNLKAVEEDKKAKTNFNRRKRANTQQIIDSSNSKSRSSIKLNTISPNTDNCNTSTTPTTSAQRDIKGDDNVDSGITTRTSSIHHISENATNIKGENTIKHSTKSRKSILKDVDALDVDALDVDTLDLFPLGEND</sequence>
<dbReference type="SMART" id="SM01052">
    <property type="entry name" value="CAP_GLY"/>
    <property type="match status" value="2"/>
</dbReference>
<keyword evidence="4" id="KW-0243">Dynein</keyword>
<dbReference type="InterPro" id="IPR000938">
    <property type="entry name" value="CAP-Gly_domain"/>
</dbReference>
<feature type="non-terminal residue" evidence="9">
    <location>
        <position position="432"/>
    </location>
</feature>
<reference evidence="9 10" key="1">
    <citation type="journal article" date="2013" name="Curr. Biol.">
        <title>The Genome of the Foraminiferan Reticulomyxa filosa.</title>
        <authorList>
            <person name="Glockner G."/>
            <person name="Hulsmann N."/>
            <person name="Schleicher M."/>
            <person name="Noegel A.A."/>
            <person name="Eichinger L."/>
            <person name="Gallinger C."/>
            <person name="Pawlowski J."/>
            <person name="Sierra R."/>
            <person name="Euteneuer U."/>
            <person name="Pillet L."/>
            <person name="Moustafa A."/>
            <person name="Platzer M."/>
            <person name="Groth M."/>
            <person name="Szafranski K."/>
            <person name="Schliwa M."/>
        </authorList>
    </citation>
    <scope>NUCLEOTIDE SEQUENCE [LARGE SCALE GENOMIC DNA]</scope>
</reference>
<comment type="subcellular location">
    <subcellularLocation>
        <location evidence="1">Cytoplasm</location>
        <location evidence="1">Cytoskeleton</location>
        <location evidence="1">Spindle</location>
    </subcellularLocation>
</comment>
<feature type="compositionally biased region" description="Low complexity" evidence="7">
    <location>
        <begin position="245"/>
        <end position="255"/>
    </location>
</feature>
<dbReference type="PROSITE" id="PS50245">
    <property type="entry name" value="CAP_GLY_2"/>
    <property type="match status" value="2"/>
</dbReference>